<evidence type="ECO:0000256" key="2">
    <source>
        <dbReference type="ARBA" id="ARBA00022692"/>
    </source>
</evidence>
<evidence type="ECO:0000256" key="5">
    <source>
        <dbReference type="SAM" id="Phobius"/>
    </source>
</evidence>
<sequence length="416" mass="47118">MEEGEKNKVFHFNKTLSLVLYGFVSVTLVFLNKKIFISSFSYPLFTTWIQQVCGVFCYLIAYTILKNIFGKDNIISKPSIQHEKIKCCLPMSLACTSFILLSNLCLKYVPMSSYAITRSLTLFFNIIFSILMLKQQISGICIFGCGIVIMGFIVGSFDSSSLGLYGIFAGAISSFFQSIYTVQIKSVSKKINDEFQVYWYNVLITSFLAIIPVFIFGEHEAFIELSNLDFREFIMKFGPILISGILNFFLGVIIIWCIHVTSPIAYNLTGYIKSGIQTLIGIILNNEELKYSTIFGLTMTIGGSAIYSFGNLIKFTPDKNIHLNECDNTPEEAIHYKNNYDHNSIASGTSFEYDSNKQLKMIDSFYGVESKNPEANCDQFIKNSKYRKISQIESLDENLISFCKPNEKTQEIYSSS</sequence>
<dbReference type="SUPFAM" id="SSF103481">
    <property type="entry name" value="Multidrug resistance efflux transporter EmrE"/>
    <property type="match status" value="1"/>
</dbReference>
<keyword evidence="7" id="KW-0762">Sugar transport</keyword>
<dbReference type="GeneID" id="39980163"/>
<dbReference type="VEuPathDB" id="CryptoDB:cubi_03371"/>
<evidence type="ECO:0000313" key="7">
    <source>
        <dbReference type="EMBL" id="OII73573.1"/>
    </source>
</evidence>
<dbReference type="InterPro" id="IPR037185">
    <property type="entry name" value="EmrE-like"/>
</dbReference>
<dbReference type="AlphaFoldDB" id="A0A1J4ML37"/>
<dbReference type="Proteomes" id="UP000186176">
    <property type="component" value="Unassembled WGS sequence"/>
</dbReference>
<feature type="transmembrane region" description="Helical" evidence="5">
    <location>
        <begin position="140"/>
        <end position="157"/>
    </location>
</feature>
<evidence type="ECO:0000256" key="1">
    <source>
        <dbReference type="ARBA" id="ARBA00004141"/>
    </source>
</evidence>
<keyword evidence="4 5" id="KW-0472">Membrane</keyword>
<evidence type="ECO:0000256" key="4">
    <source>
        <dbReference type="ARBA" id="ARBA00023136"/>
    </source>
</evidence>
<comment type="subcellular location">
    <subcellularLocation>
        <location evidence="1">Membrane</location>
        <topology evidence="1">Multi-pass membrane protein</topology>
    </subcellularLocation>
</comment>
<feature type="transmembrane region" description="Helical" evidence="5">
    <location>
        <begin position="291"/>
        <end position="313"/>
    </location>
</feature>
<feature type="transmembrane region" description="Helical" evidence="5">
    <location>
        <begin position="12"/>
        <end position="31"/>
    </location>
</feature>
<dbReference type="RefSeq" id="XP_028874828.1">
    <property type="nucleotide sequence ID" value="XM_029020384.1"/>
</dbReference>
<feature type="transmembrane region" description="Helical" evidence="5">
    <location>
        <begin position="43"/>
        <end position="65"/>
    </location>
</feature>
<dbReference type="EMBL" id="LRBP01000014">
    <property type="protein sequence ID" value="OII73573.1"/>
    <property type="molecule type" value="Genomic_DNA"/>
</dbReference>
<evidence type="ECO:0000259" key="6">
    <source>
        <dbReference type="Pfam" id="PF03151"/>
    </source>
</evidence>
<keyword evidence="3 5" id="KW-1133">Transmembrane helix</keyword>
<dbReference type="GO" id="GO:0016020">
    <property type="term" value="C:membrane"/>
    <property type="evidence" value="ECO:0007669"/>
    <property type="project" value="UniProtKB-SubCell"/>
</dbReference>
<feature type="transmembrane region" description="Helical" evidence="5">
    <location>
        <begin position="163"/>
        <end position="185"/>
    </location>
</feature>
<feature type="transmembrane region" description="Helical" evidence="5">
    <location>
        <begin position="265"/>
        <end position="285"/>
    </location>
</feature>
<dbReference type="OrthoDB" id="5547497at2759"/>
<proteinExistence type="predicted"/>
<dbReference type="PANTHER" id="PTHR11132">
    <property type="entry name" value="SOLUTE CARRIER FAMILY 35"/>
    <property type="match status" value="1"/>
</dbReference>
<comment type="caution">
    <text evidence="7">The sequence shown here is derived from an EMBL/GenBank/DDBJ whole genome shotgun (WGS) entry which is preliminary data.</text>
</comment>
<feature type="transmembrane region" description="Helical" evidence="5">
    <location>
        <begin position="85"/>
        <end position="109"/>
    </location>
</feature>
<dbReference type="InterPro" id="IPR050186">
    <property type="entry name" value="TPT_transporter"/>
</dbReference>
<dbReference type="Pfam" id="PF03151">
    <property type="entry name" value="TPT"/>
    <property type="match status" value="1"/>
</dbReference>
<keyword evidence="8" id="KW-1185">Reference proteome</keyword>
<feature type="transmembrane region" description="Helical" evidence="5">
    <location>
        <begin position="237"/>
        <end position="258"/>
    </location>
</feature>
<protein>
    <submittedName>
        <fullName evidence="7">Nucleotide sugar transporter</fullName>
    </submittedName>
</protein>
<organism evidence="7 8">
    <name type="scientific">Cryptosporidium ubiquitum</name>
    <dbReference type="NCBI Taxonomy" id="857276"/>
    <lineage>
        <taxon>Eukaryota</taxon>
        <taxon>Sar</taxon>
        <taxon>Alveolata</taxon>
        <taxon>Apicomplexa</taxon>
        <taxon>Conoidasida</taxon>
        <taxon>Coccidia</taxon>
        <taxon>Eucoccidiorida</taxon>
        <taxon>Eimeriorina</taxon>
        <taxon>Cryptosporidiidae</taxon>
        <taxon>Cryptosporidium</taxon>
    </lineage>
</organism>
<feature type="transmembrane region" description="Helical" evidence="5">
    <location>
        <begin position="115"/>
        <end position="133"/>
    </location>
</feature>
<feature type="transmembrane region" description="Helical" evidence="5">
    <location>
        <begin position="197"/>
        <end position="217"/>
    </location>
</feature>
<dbReference type="InterPro" id="IPR004853">
    <property type="entry name" value="Sugar_P_trans_dom"/>
</dbReference>
<reference evidence="7 8" key="1">
    <citation type="submission" date="2016-10" db="EMBL/GenBank/DDBJ databases">
        <title>Reductive evolution of mitochondrial metabolism and differential evolution of invasion-related proteins in Cryptosporidium.</title>
        <authorList>
            <person name="Liu S."/>
            <person name="Roellig D.M."/>
            <person name="Guo Y."/>
            <person name="Li N."/>
            <person name="Frace M.A."/>
            <person name="Tang K."/>
            <person name="Zhang L."/>
            <person name="Feng Y."/>
            <person name="Xiao L."/>
        </authorList>
    </citation>
    <scope>NUCLEOTIDE SEQUENCE [LARGE SCALE GENOMIC DNA]</scope>
    <source>
        <strain evidence="7">39726</strain>
    </source>
</reference>
<gene>
    <name evidence="7" type="ORF">cubi_03371</name>
</gene>
<keyword evidence="7" id="KW-0813">Transport</keyword>
<feature type="domain" description="Sugar phosphate transporter" evidence="6">
    <location>
        <begin position="20"/>
        <end position="308"/>
    </location>
</feature>
<keyword evidence="2 5" id="KW-0812">Transmembrane</keyword>
<accession>A0A1J4ML37</accession>
<evidence type="ECO:0000313" key="8">
    <source>
        <dbReference type="Proteomes" id="UP000186176"/>
    </source>
</evidence>
<name>A0A1J4ML37_9CRYT</name>
<evidence type="ECO:0000256" key="3">
    <source>
        <dbReference type="ARBA" id="ARBA00022989"/>
    </source>
</evidence>